<dbReference type="SUPFAM" id="SSF54427">
    <property type="entry name" value="NTF2-like"/>
    <property type="match status" value="1"/>
</dbReference>
<dbReference type="OrthoDB" id="2084678at2"/>
<accession>A0A085ZJ51</accession>
<dbReference type="eggNOG" id="COG0702">
    <property type="taxonomic scope" value="Bacteria"/>
</dbReference>
<proteinExistence type="predicted"/>
<name>A0A085ZJ51_9FLAO</name>
<gene>
    <name evidence="2" type="ORF">IW19_02490</name>
</gene>
<dbReference type="RefSeq" id="WP_035680753.1">
    <property type="nucleotide sequence ID" value="NZ_JPRL01000001.1"/>
</dbReference>
<dbReference type="Pfam" id="PF13577">
    <property type="entry name" value="SnoaL_4"/>
    <property type="match status" value="1"/>
</dbReference>
<dbReference type="AlphaFoldDB" id="A0A085ZJ51"/>
<reference evidence="2 3" key="1">
    <citation type="submission" date="2014-07" db="EMBL/GenBank/DDBJ databases">
        <title>Genome of Flavobacterium reichenbachii LMG 25512.</title>
        <authorList>
            <person name="Stropko S.J."/>
            <person name="Pipes S.E."/>
            <person name="Newman J.D."/>
        </authorList>
    </citation>
    <scope>NUCLEOTIDE SEQUENCE [LARGE SCALE GENOMIC DNA]</scope>
    <source>
        <strain evidence="2 3">LMG 25512</strain>
    </source>
</reference>
<dbReference type="STRING" id="362418.IW19_02490"/>
<comment type="caution">
    <text evidence="2">The sequence shown here is derived from an EMBL/GenBank/DDBJ whole genome shotgun (WGS) entry which is preliminary data.</text>
</comment>
<organism evidence="2 3">
    <name type="scientific">Flavobacterium reichenbachii</name>
    <dbReference type="NCBI Taxonomy" id="362418"/>
    <lineage>
        <taxon>Bacteria</taxon>
        <taxon>Pseudomonadati</taxon>
        <taxon>Bacteroidota</taxon>
        <taxon>Flavobacteriia</taxon>
        <taxon>Flavobacteriales</taxon>
        <taxon>Flavobacteriaceae</taxon>
        <taxon>Flavobacterium</taxon>
    </lineage>
</organism>
<dbReference type="InterPro" id="IPR032710">
    <property type="entry name" value="NTF2-like_dom_sf"/>
</dbReference>
<sequence length="145" mass="16764">MNIKNLEDRIALKELVDKISILGDKKDFKNQVQLFSENAISETIEAGKTILKLEGRKEMVQAFENFLQNIETVYHFNGQQVVTIDGDNAVGKCYCLITLIGNENEKKIKTTIGATYEDEYIRKNNKWLVAKRVGYFEWQNKIEIN</sequence>
<feature type="domain" description="SnoaL-like" evidence="1">
    <location>
        <begin position="5"/>
        <end position="132"/>
    </location>
</feature>
<keyword evidence="3" id="KW-1185">Reference proteome</keyword>
<dbReference type="Proteomes" id="UP000028715">
    <property type="component" value="Unassembled WGS sequence"/>
</dbReference>
<evidence type="ECO:0000313" key="2">
    <source>
        <dbReference type="EMBL" id="KFF04465.1"/>
    </source>
</evidence>
<evidence type="ECO:0000259" key="1">
    <source>
        <dbReference type="Pfam" id="PF13577"/>
    </source>
</evidence>
<dbReference type="EMBL" id="JPRL01000001">
    <property type="protein sequence ID" value="KFF04465.1"/>
    <property type="molecule type" value="Genomic_DNA"/>
</dbReference>
<dbReference type="InterPro" id="IPR037401">
    <property type="entry name" value="SnoaL-like"/>
</dbReference>
<protein>
    <submittedName>
        <fullName evidence="2">Bile acid 7-alpha-dehydratase</fullName>
    </submittedName>
</protein>
<dbReference type="Gene3D" id="3.10.450.50">
    <property type="match status" value="1"/>
</dbReference>
<evidence type="ECO:0000313" key="3">
    <source>
        <dbReference type="Proteomes" id="UP000028715"/>
    </source>
</evidence>